<protein>
    <submittedName>
        <fullName evidence="3">Alpha amylase, catalytic domain protein</fullName>
    </submittedName>
</protein>
<dbReference type="InterPro" id="IPR059177">
    <property type="entry name" value="GH29D-like_dom"/>
</dbReference>
<feature type="chain" id="PRO_5003138329" evidence="1">
    <location>
        <begin position="21"/>
        <end position="677"/>
    </location>
</feature>
<organism evidence="3 4">
    <name type="scientific">Hoylesella marshii DSM 16973 = JCM 13450</name>
    <dbReference type="NCBI Taxonomy" id="862515"/>
    <lineage>
        <taxon>Bacteria</taxon>
        <taxon>Pseudomonadati</taxon>
        <taxon>Bacteroidota</taxon>
        <taxon>Bacteroidia</taxon>
        <taxon>Bacteroidales</taxon>
        <taxon>Prevotellaceae</taxon>
        <taxon>Hoylesella</taxon>
    </lineage>
</organism>
<comment type="caution">
    <text evidence="3">The sequence shown here is derived from an EMBL/GenBank/DDBJ whole genome shotgun (WGS) entry which is preliminary data.</text>
</comment>
<sequence>MRHFYTLLAALLLLPLSSKAQGWQPNYGGVMLQGFYWDSYDDTKWTALERQADELSQYFSLIWIPQSGNCGNHLSMGYDDLYWFNNYNSSFGTEAELRSMIAAFKAKGLGTIADVVINHRQTLSTWFDFPTEIYKGVTYQLTSTDIVADDDNGATAAEAAKKGVSLSANKDTGEGWNGMRDLDHASPNVQKTVNAYLDFLLNDLKYTGLRYDVSKGYAPRFTGLYNKTANVPFSVGEYWDGNVSAVKNWVDGTIVDGAIQSAAFDFPIRYTVRDAVNDGTWNFTSGGLVTQPGFKRFAVTFVENHDTEKRSDTDQQDPVRRDTLAANAYILAMPGTPCLFLKHWKDYKSDLKQMILVRHAAGITNESDWEQTSYVPNKNYTFTVTGSKAKLRVVLGQVADPANARKWVKVAAGYHYAYYLENAAETAWVSLPSGEYDGAKEVTLTAVSKSSNARLVYTTDGTEPVATGTNVASGTKITLPVGTTTLKVGLLINGIVSSVISRTYKIADFQPYQITIHANTDNVGWTSVNYWTWGGDGTHAPQNTSWPGDKITVTKTVNGKTWFYKKFTINSSSDLVNLVLSANAGDPQTVDITGIKKDAYFEVSTDKDGTKYKVNDVTSSIPTGIASITQQPTDGNTLVDVYTTDGALVRSRVAFNEAAKGLPAGIYIIGGKKMAVK</sequence>
<feature type="signal peptide" evidence="1">
    <location>
        <begin position="1"/>
        <end position="20"/>
    </location>
</feature>
<dbReference type="Gene3D" id="3.20.20.80">
    <property type="entry name" value="Glycosidases"/>
    <property type="match status" value="1"/>
</dbReference>
<feature type="domain" description="Glycosyl hydrolase family 13 catalytic" evidence="2">
    <location>
        <begin position="29"/>
        <end position="392"/>
    </location>
</feature>
<dbReference type="SUPFAM" id="SSF51445">
    <property type="entry name" value="(Trans)glycosidases"/>
    <property type="match status" value="1"/>
</dbReference>
<proteinExistence type="predicted"/>
<keyword evidence="4" id="KW-1185">Reference proteome</keyword>
<gene>
    <name evidence="3" type="ORF">HMPREF0658_1812</name>
</gene>
<evidence type="ECO:0000313" key="3">
    <source>
        <dbReference type="EMBL" id="EFM01249.1"/>
    </source>
</evidence>
<dbReference type="eggNOG" id="COG0366">
    <property type="taxonomic scope" value="Bacteria"/>
</dbReference>
<accession>E0NUF8</accession>
<dbReference type="PANTHER" id="PTHR43447">
    <property type="entry name" value="ALPHA-AMYLASE"/>
    <property type="match status" value="1"/>
</dbReference>
<dbReference type="InterPro" id="IPR006047">
    <property type="entry name" value="GH13_cat_dom"/>
</dbReference>
<dbReference type="HOGENOM" id="CLU_017998_0_0_10"/>
<dbReference type="BioCyc" id="PMAR862515-HMP:GMOO-1838-MONOMER"/>
<evidence type="ECO:0000256" key="1">
    <source>
        <dbReference type="SAM" id="SignalP"/>
    </source>
</evidence>
<name>E0NUF8_9BACT</name>
<dbReference type="AlphaFoldDB" id="E0NUF8"/>
<dbReference type="SMART" id="SM00642">
    <property type="entry name" value="Aamy"/>
    <property type="match status" value="1"/>
</dbReference>
<dbReference type="Pfam" id="PF00128">
    <property type="entry name" value="Alpha-amylase"/>
    <property type="match status" value="1"/>
</dbReference>
<dbReference type="GO" id="GO:0005975">
    <property type="term" value="P:carbohydrate metabolic process"/>
    <property type="evidence" value="ECO:0007669"/>
    <property type="project" value="InterPro"/>
</dbReference>
<dbReference type="CDD" id="cd11314">
    <property type="entry name" value="AmyAc_arch_bac_plant_AmyA"/>
    <property type="match status" value="1"/>
</dbReference>
<dbReference type="RefSeq" id="WP_006950111.1">
    <property type="nucleotide sequence ID" value="NZ_GL397214.1"/>
</dbReference>
<dbReference type="InterPro" id="IPR017853">
    <property type="entry name" value="GH"/>
</dbReference>
<keyword evidence="1" id="KW-0732">Signal</keyword>
<dbReference type="Proteomes" id="UP000004394">
    <property type="component" value="Unassembled WGS sequence"/>
</dbReference>
<evidence type="ECO:0000313" key="4">
    <source>
        <dbReference type="Proteomes" id="UP000004394"/>
    </source>
</evidence>
<evidence type="ECO:0000259" key="2">
    <source>
        <dbReference type="SMART" id="SM00642"/>
    </source>
</evidence>
<reference evidence="3" key="1">
    <citation type="submission" date="2010-07" db="EMBL/GenBank/DDBJ databases">
        <authorList>
            <person name="Muzny D."/>
            <person name="Qin X."/>
            <person name="Deng J."/>
            <person name="Jiang H."/>
            <person name="Liu Y."/>
            <person name="Qu J."/>
            <person name="Song X.-Z."/>
            <person name="Zhang L."/>
            <person name="Thornton R."/>
            <person name="Coyle M."/>
            <person name="Francisco L."/>
            <person name="Jackson L."/>
            <person name="Javaid M."/>
            <person name="Korchina V."/>
            <person name="Kovar C."/>
            <person name="Mata R."/>
            <person name="Mathew T."/>
            <person name="Ngo R."/>
            <person name="Nguyen L."/>
            <person name="Nguyen N."/>
            <person name="Okwuonu G."/>
            <person name="Ongeri F."/>
            <person name="Pham C."/>
            <person name="Simmons D."/>
            <person name="Wilczek-Boney K."/>
            <person name="Hale W."/>
            <person name="Jakkamsetti A."/>
            <person name="Pham P."/>
            <person name="Ruth R."/>
            <person name="San Lucas F."/>
            <person name="Warren J."/>
            <person name="Zhang J."/>
            <person name="Zhao Z."/>
            <person name="Zhou C."/>
            <person name="Zhu D."/>
            <person name="Lee S."/>
            <person name="Bess C."/>
            <person name="Blankenburg K."/>
            <person name="Forbes L."/>
            <person name="Fu Q."/>
            <person name="Gubbala S."/>
            <person name="Hirani K."/>
            <person name="Jayaseelan J.C."/>
            <person name="Lara F."/>
            <person name="Munidasa M."/>
            <person name="Palculict T."/>
            <person name="Patil S."/>
            <person name="Pu L.-L."/>
            <person name="Saada N."/>
            <person name="Tang L."/>
            <person name="Weissenberger G."/>
            <person name="Zhu Y."/>
            <person name="Hemphill L."/>
            <person name="Shang Y."/>
            <person name="Youmans B."/>
            <person name="Ayvaz T."/>
            <person name="Ross M."/>
            <person name="Santibanez J."/>
            <person name="Aqrawi P."/>
            <person name="Gross S."/>
            <person name="Joshi V."/>
            <person name="Fowler G."/>
            <person name="Nazareth L."/>
            <person name="Reid J."/>
            <person name="Worley K."/>
            <person name="Petrosino J."/>
            <person name="Highlander S."/>
            <person name="Gibbs R."/>
        </authorList>
    </citation>
    <scope>NUCLEOTIDE SEQUENCE [LARGE SCALE GENOMIC DNA]</scope>
    <source>
        <strain evidence="3">DSM 16973</strain>
    </source>
</reference>
<dbReference type="Pfam" id="PF13290">
    <property type="entry name" value="CHB_HEX_C_1"/>
    <property type="match status" value="1"/>
</dbReference>
<dbReference type="EMBL" id="AEEI01000052">
    <property type="protein sequence ID" value="EFM01249.1"/>
    <property type="molecule type" value="Genomic_DNA"/>
</dbReference>
<dbReference type="STRING" id="862515.HMPREF0658_1812"/>